<evidence type="ECO:0000256" key="1">
    <source>
        <dbReference type="SAM" id="MobiDB-lite"/>
    </source>
</evidence>
<gene>
    <name evidence="2" type="ORF">TIFTF001_053873</name>
    <name evidence="3" type="ORF">TIFTF001_053876</name>
</gene>
<protein>
    <submittedName>
        <fullName evidence="3">Uncharacterized protein</fullName>
    </submittedName>
</protein>
<dbReference type="Proteomes" id="UP001187192">
    <property type="component" value="Unassembled WGS sequence"/>
</dbReference>
<feature type="compositionally biased region" description="Polar residues" evidence="1">
    <location>
        <begin position="1"/>
        <end position="14"/>
    </location>
</feature>
<accession>A0AA88JJC5</accession>
<feature type="region of interest" description="Disordered" evidence="1">
    <location>
        <begin position="1"/>
        <end position="22"/>
    </location>
</feature>
<evidence type="ECO:0000313" key="4">
    <source>
        <dbReference type="Proteomes" id="UP001187192"/>
    </source>
</evidence>
<reference evidence="3" key="1">
    <citation type="submission" date="2023-07" db="EMBL/GenBank/DDBJ databases">
        <title>draft genome sequence of fig (Ficus carica).</title>
        <authorList>
            <person name="Takahashi T."/>
            <person name="Nishimura K."/>
        </authorList>
    </citation>
    <scope>NUCLEOTIDE SEQUENCE</scope>
</reference>
<dbReference type="EMBL" id="BTGU01013521">
    <property type="protein sequence ID" value="GMN74587.1"/>
    <property type="molecule type" value="Genomic_DNA"/>
</dbReference>
<sequence length="22" mass="2636">MTTEMEIQIQSRHSGISFRKKQ</sequence>
<proteinExistence type="predicted"/>
<dbReference type="EMBL" id="BTGU01013519">
    <property type="protein sequence ID" value="GMN74579.1"/>
    <property type="molecule type" value="Genomic_DNA"/>
</dbReference>
<evidence type="ECO:0000313" key="2">
    <source>
        <dbReference type="EMBL" id="GMN74579.1"/>
    </source>
</evidence>
<dbReference type="AlphaFoldDB" id="A0AA88JJC5"/>
<evidence type="ECO:0000313" key="3">
    <source>
        <dbReference type="EMBL" id="GMN74587.1"/>
    </source>
</evidence>
<comment type="caution">
    <text evidence="3">The sequence shown here is derived from an EMBL/GenBank/DDBJ whole genome shotgun (WGS) entry which is preliminary data.</text>
</comment>
<name>A0AA88JJC5_FICCA</name>
<organism evidence="3 4">
    <name type="scientific">Ficus carica</name>
    <name type="common">Common fig</name>
    <dbReference type="NCBI Taxonomy" id="3494"/>
    <lineage>
        <taxon>Eukaryota</taxon>
        <taxon>Viridiplantae</taxon>
        <taxon>Streptophyta</taxon>
        <taxon>Embryophyta</taxon>
        <taxon>Tracheophyta</taxon>
        <taxon>Spermatophyta</taxon>
        <taxon>Magnoliopsida</taxon>
        <taxon>eudicotyledons</taxon>
        <taxon>Gunneridae</taxon>
        <taxon>Pentapetalae</taxon>
        <taxon>rosids</taxon>
        <taxon>fabids</taxon>
        <taxon>Rosales</taxon>
        <taxon>Moraceae</taxon>
        <taxon>Ficeae</taxon>
        <taxon>Ficus</taxon>
    </lineage>
</organism>
<keyword evidence="4" id="KW-1185">Reference proteome</keyword>